<accession>A0A7S4BB27</accession>
<reference evidence="3" key="1">
    <citation type="submission" date="2021-01" db="EMBL/GenBank/DDBJ databases">
        <authorList>
            <person name="Corre E."/>
            <person name="Pelletier E."/>
            <person name="Niang G."/>
            <person name="Scheremetjew M."/>
            <person name="Finn R."/>
            <person name="Kale V."/>
            <person name="Holt S."/>
            <person name="Cochrane G."/>
            <person name="Meng A."/>
            <person name="Brown T."/>
            <person name="Cohen L."/>
        </authorList>
    </citation>
    <scope>NUCLEOTIDE SEQUENCE</scope>
    <source>
        <strain evidence="3">CCMP645</strain>
    </source>
</reference>
<keyword evidence="2" id="KW-0812">Transmembrane</keyword>
<feature type="compositionally biased region" description="Polar residues" evidence="1">
    <location>
        <begin position="204"/>
        <end position="216"/>
    </location>
</feature>
<organism evidence="3">
    <name type="scientific">Chrysotila carterae</name>
    <name type="common">Marine alga</name>
    <name type="synonym">Syracosphaera carterae</name>
    <dbReference type="NCBI Taxonomy" id="13221"/>
    <lineage>
        <taxon>Eukaryota</taxon>
        <taxon>Haptista</taxon>
        <taxon>Haptophyta</taxon>
        <taxon>Prymnesiophyceae</taxon>
        <taxon>Isochrysidales</taxon>
        <taxon>Isochrysidaceae</taxon>
        <taxon>Chrysotila</taxon>
    </lineage>
</organism>
<protein>
    <recommendedName>
        <fullName evidence="4">Transmembrane protein</fullName>
    </recommendedName>
</protein>
<feature type="transmembrane region" description="Helical" evidence="2">
    <location>
        <begin position="5"/>
        <end position="25"/>
    </location>
</feature>
<feature type="compositionally biased region" description="Basic residues" evidence="1">
    <location>
        <begin position="357"/>
        <end position="366"/>
    </location>
</feature>
<dbReference type="EMBL" id="HBIZ01018915">
    <property type="protein sequence ID" value="CAE0759245.1"/>
    <property type="molecule type" value="Transcribed_RNA"/>
</dbReference>
<feature type="region of interest" description="Disordered" evidence="1">
    <location>
        <begin position="189"/>
        <end position="366"/>
    </location>
</feature>
<dbReference type="AlphaFoldDB" id="A0A7S4BB27"/>
<keyword evidence="2" id="KW-0472">Membrane</keyword>
<name>A0A7S4BB27_CHRCT</name>
<sequence length="366" mass="37954">MLREIYLALVVLAIFVTAAVLTWWAEYGSAQLIANAQERWANRPTKLQEVHVSELAEDNLAAQEEGAVARKEPARMDSPTNTSREQKEPASQKNVMASGEQVQREASKTPSVDGKATPSADECRQGSTQSVEAAGASCRSTTASACSASEASCKVTVLPGGNTTVAVSAQSAVAATKSEQTVIVDGQRYITSANGSDDKDVQDAISSGRASPQAPSEDTKEQAQESVSGDMEEEAYKQAGAGGDAAAAGLADSMPNPSPLQDEEDQQVDGTQLSAPEDGEVNEPELTSSLHASELPQAKRPADDQVAPVNGSDEAVEDAQPGGEEADSTAAESTGNRSEESPSDKSTSAAFAPAGKAKGKKKKGKK</sequence>
<feature type="region of interest" description="Disordered" evidence="1">
    <location>
        <begin position="58"/>
        <end position="136"/>
    </location>
</feature>
<evidence type="ECO:0000313" key="3">
    <source>
        <dbReference type="EMBL" id="CAE0759245.1"/>
    </source>
</evidence>
<evidence type="ECO:0000256" key="2">
    <source>
        <dbReference type="SAM" id="Phobius"/>
    </source>
</evidence>
<gene>
    <name evidence="3" type="ORF">PCAR00345_LOCUS11839</name>
</gene>
<proteinExistence type="predicted"/>
<evidence type="ECO:0000256" key="1">
    <source>
        <dbReference type="SAM" id="MobiDB-lite"/>
    </source>
</evidence>
<evidence type="ECO:0008006" key="4">
    <source>
        <dbReference type="Google" id="ProtNLM"/>
    </source>
</evidence>
<keyword evidence="2" id="KW-1133">Transmembrane helix</keyword>